<dbReference type="InterPro" id="IPR042099">
    <property type="entry name" value="ANL_N_sf"/>
</dbReference>
<dbReference type="AlphaFoldDB" id="A0A9D4FPY7"/>
<evidence type="ECO:0000313" key="1">
    <source>
        <dbReference type="EMBL" id="KAH3802838.1"/>
    </source>
</evidence>
<keyword evidence="2" id="KW-1185">Reference proteome</keyword>
<accession>A0A9D4FPY7</accession>
<reference evidence="1" key="1">
    <citation type="journal article" date="2019" name="bioRxiv">
        <title>The Genome of the Zebra Mussel, Dreissena polymorpha: A Resource for Invasive Species Research.</title>
        <authorList>
            <person name="McCartney M.A."/>
            <person name="Auch B."/>
            <person name="Kono T."/>
            <person name="Mallez S."/>
            <person name="Zhang Y."/>
            <person name="Obille A."/>
            <person name="Becker A."/>
            <person name="Abrahante J.E."/>
            <person name="Garbe J."/>
            <person name="Badalamenti J.P."/>
            <person name="Herman A."/>
            <person name="Mangelson H."/>
            <person name="Liachko I."/>
            <person name="Sullivan S."/>
            <person name="Sone E.D."/>
            <person name="Koren S."/>
            <person name="Silverstein K.A.T."/>
            <person name="Beckman K.B."/>
            <person name="Gohl D.M."/>
        </authorList>
    </citation>
    <scope>NUCLEOTIDE SEQUENCE</scope>
    <source>
        <strain evidence="1">Duluth1</strain>
        <tissue evidence="1">Whole animal</tissue>
    </source>
</reference>
<dbReference type="Gene3D" id="3.40.50.12780">
    <property type="entry name" value="N-terminal domain of ligase-like"/>
    <property type="match status" value="1"/>
</dbReference>
<dbReference type="Proteomes" id="UP000828390">
    <property type="component" value="Unassembled WGS sequence"/>
</dbReference>
<reference evidence="1" key="2">
    <citation type="submission" date="2020-11" db="EMBL/GenBank/DDBJ databases">
        <authorList>
            <person name="McCartney M.A."/>
            <person name="Auch B."/>
            <person name="Kono T."/>
            <person name="Mallez S."/>
            <person name="Becker A."/>
            <person name="Gohl D.M."/>
            <person name="Silverstein K.A.T."/>
            <person name="Koren S."/>
            <person name="Bechman K.B."/>
            <person name="Herman A."/>
            <person name="Abrahante J.E."/>
            <person name="Garbe J."/>
        </authorList>
    </citation>
    <scope>NUCLEOTIDE SEQUENCE</scope>
    <source>
        <strain evidence="1">Duluth1</strain>
        <tissue evidence="1">Whole animal</tissue>
    </source>
</reference>
<evidence type="ECO:0000313" key="2">
    <source>
        <dbReference type="Proteomes" id="UP000828390"/>
    </source>
</evidence>
<sequence length="88" mass="9987">MENCPDMVFYWMGLAKIGAIGTLINFNLNFNLREESLLYCVHAAQAQSVVFSEEMAPGNEHLVLTYLLELNCIECLRLIEMLLSLFLG</sequence>
<name>A0A9D4FPY7_DREPO</name>
<gene>
    <name evidence="1" type="ORF">DPMN_156528</name>
</gene>
<organism evidence="1 2">
    <name type="scientific">Dreissena polymorpha</name>
    <name type="common">Zebra mussel</name>
    <name type="synonym">Mytilus polymorpha</name>
    <dbReference type="NCBI Taxonomy" id="45954"/>
    <lineage>
        <taxon>Eukaryota</taxon>
        <taxon>Metazoa</taxon>
        <taxon>Spiralia</taxon>
        <taxon>Lophotrochozoa</taxon>
        <taxon>Mollusca</taxon>
        <taxon>Bivalvia</taxon>
        <taxon>Autobranchia</taxon>
        <taxon>Heteroconchia</taxon>
        <taxon>Euheterodonta</taxon>
        <taxon>Imparidentia</taxon>
        <taxon>Neoheterodontei</taxon>
        <taxon>Myida</taxon>
        <taxon>Dreissenoidea</taxon>
        <taxon>Dreissenidae</taxon>
        <taxon>Dreissena</taxon>
    </lineage>
</organism>
<dbReference type="SUPFAM" id="SSF56801">
    <property type="entry name" value="Acetyl-CoA synthetase-like"/>
    <property type="match status" value="1"/>
</dbReference>
<comment type="caution">
    <text evidence="1">The sequence shown here is derived from an EMBL/GenBank/DDBJ whole genome shotgun (WGS) entry which is preliminary data.</text>
</comment>
<dbReference type="EMBL" id="JAIWYP010000007">
    <property type="protein sequence ID" value="KAH3802838.1"/>
    <property type="molecule type" value="Genomic_DNA"/>
</dbReference>
<proteinExistence type="predicted"/>
<protein>
    <submittedName>
        <fullName evidence="1">Uncharacterized protein</fullName>
    </submittedName>
</protein>